<dbReference type="PANTHER" id="PTHR37938">
    <property type="entry name" value="BLL0215 PROTEIN"/>
    <property type="match status" value="1"/>
</dbReference>
<evidence type="ECO:0000256" key="1">
    <source>
        <dbReference type="SAM" id="Phobius"/>
    </source>
</evidence>
<dbReference type="RefSeq" id="WP_425344490.1">
    <property type="nucleotide sequence ID" value="NZ_JBGUBD010000002.1"/>
</dbReference>
<dbReference type="EMBL" id="JBGUBD010000002">
    <property type="protein sequence ID" value="MFA9477569.1"/>
    <property type="molecule type" value="Genomic_DNA"/>
</dbReference>
<reference evidence="3 4" key="1">
    <citation type="submission" date="2024-08" db="EMBL/GenBank/DDBJ databases">
        <title>Whole-genome sequencing of halo(alkali)philic microorganisms from hypersaline lakes.</title>
        <authorList>
            <person name="Sorokin D.Y."/>
            <person name="Merkel A.Y."/>
            <person name="Messina E."/>
            <person name="Yakimov M."/>
        </authorList>
    </citation>
    <scope>NUCLEOTIDE SEQUENCE [LARGE SCALE GENOMIC DNA]</scope>
    <source>
        <strain evidence="3 4">AB-hyl4</strain>
    </source>
</reference>
<keyword evidence="1" id="KW-0812">Transmembrane</keyword>
<feature type="transmembrane region" description="Helical" evidence="1">
    <location>
        <begin position="36"/>
        <end position="58"/>
    </location>
</feature>
<name>A0ABV4U407_9BACT</name>
<sequence>MNQIDTHDPRAPKASDAPEEEVFYCANPAMFRARPIWFSLGVLGIVGGVAGAAFAMQLEGDLRLAGLAVGLGMSAIAMLAMAWWWLQTRRTTFIVTSSRTRLRRGLLSVHITEVWHRHVRNVQLTQTVWERIVGVGTLSIASAGKAGWDVQVSGLPRIYKAKETIDQYRLAMSQESD</sequence>
<gene>
    <name evidence="3" type="ORF">ACERK3_04590</name>
</gene>
<proteinExistence type="predicted"/>
<evidence type="ECO:0000313" key="4">
    <source>
        <dbReference type="Proteomes" id="UP001575105"/>
    </source>
</evidence>
<feature type="domain" description="YdbS-like PH" evidence="2">
    <location>
        <begin position="89"/>
        <end position="156"/>
    </location>
</feature>
<dbReference type="Proteomes" id="UP001575105">
    <property type="component" value="Unassembled WGS sequence"/>
</dbReference>
<evidence type="ECO:0000313" key="3">
    <source>
        <dbReference type="EMBL" id="MFA9477569.1"/>
    </source>
</evidence>
<comment type="caution">
    <text evidence="3">The sequence shown here is derived from an EMBL/GenBank/DDBJ whole genome shotgun (WGS) entry which is preliminary data.</text>
</comment>
<keyword evidence="1" id="KW-1133">Transmembrane helix</keyword>
<organism evidence="3 4">
    <name type="scientific">Natronomicrosphaera hydrolytica</name>
    <dbReference type="NCBI Taxonomy" id="3242702"/>
    <lineage>
        <taxon>Bacteria</taxon>
        <taxon>Pseudomonadati</taxon>
        <taxon>Planctomycetota</taxon>
        <taxon>Phycisphaerae</taxon>
        <taxon>Phycisphaerales</taxon>
        <taxon>Phycisphaeraceae</taxon>
        <taxon>Natronomicrosphaera</taxon>
    </lineage>
</organism>
<accession>A0ABV4U407</accession>
<keyword evidence="4" id="KW-1185">Reference proteome</keyword>
<evidence type="ECO:0000259" key="2">
    <source>
        <dbReference type="Pfam" id="PF03703"/>
    </source>
</evidence>
<dbReference type="Pfam" id="PF03703">
    <property type="entry name" value="bPH_2"/>
    <property type="match status" value="1"/>
</dbReference>
<keyword evidence="1" id="KW-0472">Membrane</keyword>
<protein>
    <submittedName>
        <fullName evidence="3">PH domain-containing protein</fullName>
    </submittedName>
</protein>
<dbReference type="PANTHER" id="PTHR37938:SF1">
    <property type="entry name" value="BLL0215 PROTEIN"/>
    <property type="match status" value="1"/>
</dbReference>
<dbReference type="InterPro" id="IPR005182">
    <property type="entry name" value="YdbS-like_PH"/>
</dbReference>
<feature type="transmembrane region" description="Helical" evidence="1">
    <location>
        <begin position="64"/>
        <end position="86"/>
    </location>
</feature>